<evidence type="ECO:0000256" key="9">
    <source>
        <dbReference type="ARBA" id="ARBA00023180"/>
    </source>
</evidence>
<dbReference type="InterPro" id="IPR040693">
    <property type="entry name" value="UGGT_TRXL_1"/>
</dbReference>
<dbReference type="GO" id="GO:0005788">
    <property type="term" value="C:endoplasmic reticulum lumen"/>
    <property type="evidence" value="ECO:0007669"/>
    <property type="project" value="UniProtKB-SubCell"/>
</dbReference>
<evidence type="ECO:0000256" key="10">
    <source>
        <dbReference type="ARBA" id="ARBA00045874"/>
    </source>
</evidence>
<dbReference type="UniPathway" id="UPA00378"/>
<evidence type="ECO:0000256" key="7">
    <source>
        <dbReference type="ARBA" id="ARBA00022729"/>
    </source>
</evidence>
<dbReference type="SUPFAM" id="SSF53448">
    <property type="entry name" value="Nucleotide-diphospho-sugar transferases"/>
    <property type="match status" value="1"/>
</dbReference>
<dbReference type="InterPro" id="IPR009448">
    <property type="entry name" value="UDP-g_GGtrans"/>
</dbReference>
<keyword evidence="7 14" id="KW-0732">Signal</keyword>
<dbReference type="GO" id="GO:0036503">
    <property type="term" value="P:ERAD pathway"/>
    <property type="evidence" value="ECO:0007669"/>
    <property type="project" value="TreeGrafter"/>
</dbReference>
<comment type="function">
    <text evidence="10">Recognizes glycoproteins with minor folding defects. Reglucosylates single N-glycans near the misfolded part of the protein, thus providing quality control for protein folding in the endoplasmic reticulum. Reglucosylated proteins are recognized by calreticulin for recycling to the endoplasmic reticulum and refolding or degradation.</text>
</comment>
<feature type="domain" description="UDP-glucose:glycoprotein glucosyltransferase thioredoxin-like" evidence="18">
    <location>
        <begin position="707"/>
        <end position="923"/>
    </location>
</feature>
<feature type="compositionally biased region" description="Basic and acidic residues" evidence="13">
    <location>
        <begin position="1514"/>
        <end position="1523"/>
    </location>
</feature>
<keyword evidence="21" id="KW-1185">Reference proteome</keyword>
<dbReference type="InterPro" id="IPR029044">
    <property type="entry name" value="Nucleotide-diphossugar_trans"/>
</dbReference>
<dbReference type="Pfam" id="PF18400">
    <property type="entry name" value="Thioredoxin_12"/>
    <property type="match status" value="1"/>
</dbReference>
<comment type="pathway">
    <text evidence="3">Protein modification; protein glycosylation.</text>
</comment>
<comment type="cofactor">
    <cofactor evidence="1">
        <name>Ca(2+)</name>
        <dbReference type="ChEBI" id="CHEBI:29108"/>
    </cofactor>
</comment>
<evidence type="ECO:0000259" key="18">
    <source>
        <dbReference type="Pfam" id="PF18403"/>
    </source>
</evidence>
<evidence type="ECO:0000256" key="12">
    <source>
        <dbReference type="ARBA" id="ARBA00081614"/>
    </source>
</evidence>
<evidence type="ECO:0000256" key="2">
    <source>
        <dbReference type="ARBA" id="ARBA00004319"/>
    </source>
</evidence>
<dbReference type="GO" id="GO:0018279">
    <property type="term" value="P:protein N-linked glycosylation via asparagine"/>
    <property type="evidence" value="ECO:0007669"/>
    <property type="project" value="TreeGrafter"/>
</dbReference>
<organism evidence="20 21">
    <name type="scientific">Perca flavescens</name>
    <name type="common">American yellow perch</name>
    <name type="synonym">Morone flavescens</name>
    <dbReference type="NCBI Taxonomy" id="8167"/>
    <lineage>
        <taxon>Eukaryota</taxon>
        <taxon>Metazoa</taxon>
        <taxon>Chordata</taxon>
        <taxon>Craniata</taxon>
        <taxon>Vertebrata</taxon>
        <taxon>Euteleostomi</taxon>
        <taxon>Actinopterygii</taxon>
        <taxon>Neopterygii</taxon>
        <taxon>Teleostei</taxon>
        <taxon>Neoteleostei</taxon>
        <taxon>Acanthomorphata</taxon>
        <taxon>Eupercaria</taxon>
        <taxon>Perciformes</taxon>
        <taxon>Percoidei</taxon>
        <taxon>Percidae</taxon>
        <taxon>Percinae</taxon>
        <taxon>Perca</taxon>
    </lineage>
</organism>
<evidence type="ECO:0000313" key="20">
    <source>
        <dbReference type="EMBL" id="TDH06861.1"/>
    </source>
</evidence>
<dbReference type="CDD" id="cd06432">
    <property type="entry name" value="GT8_HUGT1_C_like"/>
    <property type="match status" value="1"/>
</dbReference>
<evidence type="ECO:0000259" key="17">
    <source>
        <dbReference type="Pfam" id="PF18402"/>
    </source>
</evidence>
<evidence type="ECO:0000256" key="6">
    <source>
        <dbReference type="ARBA" id="ARBA00022679"/>
    </source>
</evidence>
<evidence type="ECO:0000256" key="3">
    <source>
        <dbReference type="ARBA" id="ARBA00004922"/>
    </source>
</evidence>
<keyword evidence="9" id="KW-0325">Glycoprotein</keyword>
<evidence type="ECO:0000256" key="4">
    <source>
        <dbReference type="ARBA" id="ARBA00006351"/>
    </source>
</evidence>
<comment type="catalytic activity">
    <reaction evidence="11">
        <text>N(4)-(alpha-D-Man-(1-&gt;2)-alpha-D-Man-(1-&gt;2)-alpha-D-Man-(1-&gt;3)-[alpha-D-Man-(1-&gt;2)-alpha-D-Man-(1-&gt;3)-[alpha-D-Man-(1-&gt;2)-alpha-D-Man-(1-&gt;6)]-alpha-D-Man-(1-&gt;6)]-beta-D-Man-(1-&gt;4)-beta-D-GlcNAc-(1-&gt;4)-beta-D-GlcNAc)-L-asparaginyl-[protein] (N-glucan mannose isomer 9A1,2,3B1,2,3) + UDP-alpha-D-glucose = N(4)-(alpha-D-Glc-(1-&gt;3)-alpha-D-Man-(1-&gt;2)-alpha-D-Man-(1-&gt;2)-alpha-D-Man-(1-&gt;3)-[alpha-D-Man-(1-&gt;2)-alpha-D-Man-(1-&gt;3)-[alpha-D-Man-(1-&gt;2)-alpha-D-Man-(1-&gt;6)]-alpha-D-Man-(1-&gt;6)]-beta-D-Man-(1-&gt;4)-beta-D-GlcNAc-(1-&gt;4)-beta-D-GlcNAc)-L-asparaginyl-[protein] + UDP + H(+)</text>
        <dbReference type="Rhea" id="RHEA:61304"/>
        <dbReference type="Rhea" id="RHEA-COMP:14356"/>
        <dbReference type="Rhea" id="RHEA-COMP:14357"/>
        <dbReference type="ChEBI" id="CHEBI:15378"/>
        <dbReference type="ChEBI" id="CHEBI:58223"/>
        <dbReference type="ChEBI" id="CHEBI:58885"/>
        <dbReference type="ChEBI" id="CHEBI:59080"/>
        <dbReference type="ChEBI" id="CHEBI:139493"/>
    </reaction>
</comment>
<protein>
    <recommendedName>
        <fullName evidence="12">UDP-glucose ceramide glucosyltransferase-like 1</fullName>
    </recommendedName>
</protein>
<feature type="region of interest" description="Disordered" evidence="13">
    <location>
        <begin position="1499"/>
        <end position="1523"/>
    </location>
</feature>
<keyword evidence="6" id="KW-0808">Transferase</keyword>
<feature type="domain" description="UGGT thioredoxin-like" evidence="15">
    <location>
        <begin position="35"/>
        <end position="215"/>
    </location>
</feature>
<evidence type="ECO:0000313" key="21">
    <source>
        <dbReference type="Proteomes" id="UP000295070"/>
    </source>
</evidence>
<dbReference type="InterPro" id="IPR040692">
    <property type="entry name" value="UGGT_TRXL_3"/>
</dbReference>
<accession>A0A484CVB9</accession>
<dbReference type="Pfam" id="PF06427">
    <property type="entry name" value="UDP-g_GGTase"/>
    <property type="match status" value="1"/>
</dbReference>
<evidence type="ECO:0000256" key="11">
    <source>
        <dbReference type="ARBA" id="ARBA00048456"/>
    </source>
</evidence>
<name>A0A484CVB9_PERFV</name>
<feature type="domain" description="UGGT thioredoxin-like" evidence="16">
    <location>
        <begin position="287"/>
        <end position="415"/>
    </location>
</feature>
<dbReference type="Pfam" id="PF18402">
    <property type="entry name" value="Thioredoxin_14"/>
    <property type="match status" value="1"/>
</dbReference>
<feature type="signal peptide" evidence="14">
    <location>
        <begin position="1"/>
        <end position="19"/>
    </location>
</feature>
<sequence length="1523" mass="173188">MRNVIVMSLLLLNIHHVISAPKGVTASLKAKWSMTPFLLETSEFIGEDGNEKFWQFVDTVKELTVYKQGESVRSYYNLILKKAGQFLTDLQVNLLKFALSLRSYSPAVHSSQQIASDEPPPEACPAFVSIHGQHSCSTKDIKKLLKAAAGRPKPYLFKNDHTYPGVNKTDVPVVILYAEIGTKKFTLFHKVLSEKAGEGTLIYVLRHFVANPKPQKMLLSGYGVELAIKSTEYKAVDDTKVKDSKTVINAEDDNNDEVQGFIFGTLKKSHPELQEQLVELRKHLLESTDDMVPLKVWEMQDLSVQAAARIMSVPKFDALKLMQDLSQDFPSKARSLTRVAVKQEMRKEIEENQKRLSETIGVHPGDGELFINGLHIDLDIHNPFSLLEILRGEARVLEGLHNLGIQGEHQGKLLRLPVNAVDDSYALDIRHPAIMWINDIENDPVYRNWPTGVQELLRATFPGVIRQIRRNFFNLVLFLDPVREESVELVKLAELFYKHKIPLRIGFVFVVNTKDEIDGFSDAGVGFYRLLNYIADEYDLSQALMSMVSLYNKVDAGKTLSADTISAYLKRKFPKANAERILGVESEYDDKRKHGALFYKKSGLGVLPLALFNGVPLSPDEMDPDELETIILQRIMDTTTSFQRAVFMGQVTDGLDVVDYLMEQANVVPRMNPLILSTDRKYLDFTARPVVDDWEDATMFSYYDSRDKTAVMAKRMKYFTNSDEDGMSAVTVWIAGDFEKVSGRKLLFNALKHMKASPGVRVGVIDNPSGKPSEDNTVLYRAIWASLLTQKNKAAAEFVQKLLKEESCQLLQQGTKMKDLLIQGMDRDSFEKKFNTLEVDFIRSQQLFCRDVLKLSPGHQAVISNGRILGPFEEQEEFTVEDFHLLEKITLSSSAEKVKAKVKLMGMKPKHASDLVMKVDALLTAAPKGEVRRDVHFIKDSHSVLHLSPRENEVFYDVVAIVDPLTREAQKMSPLLIVLSQVVNVRLQVFMNCRAKLSEMPLKSFYRFVLESDVNFLANDTVSPGPVARFLELPESPLLTLNMITPESWMVQAVRSPHDLDNIHLQEVSGVVTAEYELEHLLLEGHCFDLSTGQPPRGLQFTLGMSRDPLMYDTIVMANLGYFQLKANPGAWILRLRKGRSEDIYQILTHDGTDSPADAGDVIVVLNSFHSKIIKVRVQKKAEKINEDLLSENSENKGLWDSIASITGGGSKKDDGEKKKEDVLNIFSVASGHLYERFLRIMMLSVLRHTKTPVKFWFLKNYLSPSFKETISHMAESYGFQFELVQYKWPRWLHQQTEKQRIIWGYKILFLDVLFPLAVDKIIFVDADQIVRADLKDLRDFELEGAPYGYTPFCDSRREMEGYRFWKSGYWASHLGHRRYHISALYVVDLKKFRKIAAGDRLRGQYQALSQDPNSLSNLDQDLPNNMIHQVAIKSLPQEWLWCETWCDDTSKATAKTIDLCNNPKTKEPKLTAAARIVPEWVEYDNEIKLLLSRVQEQEGTVAQKQTPSPSQHKKVDNQRDEL</sequence>
<dbReference type="Gene3D" id="3.90.550.10">
    <property type="entry name" value="Spore Coat Polysaccharide Biosynthesis Protein SpsA, Chain A"/>
    <property type="match status" value="1"/>
</dbReference>
<dbReference type="PANTHER" id="PTHR11226:SF1">
    <property type="entry name" value="UDP-GLUCOSE:GLYCOPROTEIN GLUCOSYLTRANSFERASE 2"/>
    <property type="match status" value="1"/>
</dbReference>
<comment type="subcellular location">
    <subcellularLocation>
        <location evidence="2">Endoplasmic reticulum lumen</location>
    </subcellularLocation>
</comment>
<proteinExistence type="inferred from homology"/>
<dbReference type="STRING" id="8167.A0A484CVB9"/>
<dbReference type="GO" id="GO:0051082">
    <property type="term" value="F:unfolded protein binding"/>
    <property type="evidence" value="ECO:0007669"/>
    <property type="project" value="TreeGrafter"/>
</dbReference>
<dbReference type="PANTHER" id="PTHR11226">
    <property type="entry name" value="UDP-GLUCOSE GLYCOPROTEIN:GLUCOSYLTRANSFERASE"/>
    <property type="match status" value="1"/>
</dbReference>
<feature type="compositionally biased region" description="Polar residues" evidence="13">
    <location>
        <begin position="1499"/>
        <end position="1511"/>
    </location>
</feature>
<gene>
    <name evidence="20" type="ORF">EPR50_G00117710</name>
</gene>
<keyword evidence="8" id="KW-0256">Endoplasmic reticulum</keyword>
<feature type="domain" description="UGGT thioredoxin-like" evidence="17">
    <location>
        <begin position="428"/>
        <end position="675"/>
    </location>
</feature>
<evidence type="ECO:0000259" key="16">
    <source>
        <dbReference type="Pfam" id="PF18401"/>
    </source>
</evidence>
<keyword evidence="5" id="KW-0328">Glycosyltransferase</keyword>
<evidence type="ECO:0000256" key="13">
    <source>
        <dbReference type="SAM" id="MobiDB-lite"/>
    </source>
</evidence>
<dbReference type="FunFam" id="3.90.550.10:FF:000004">
    <property type="entry name" value="UDP-glucose glycoprotein glucosyltransferase 1"/>
    <property type="match status" value="1"/>
</dbReference>
<evidence type="ECO:0000259" key="15">
    <source>
        <dbReference type="Pfam" id="PF18400"/>
    </source>
</evidence>
<evidence type="ECO:0000256" key="1">
    <source>
        <dbReference type="ARBA" id="ARBA00001913"/>
    </source>
</evidence>
<comment type="caution">
    <text evidence="20">The sequence shown here is derived from an EMBL/GenBank/DDBJ whole genome shotgun (WGS) entry which is preliminary data.</text>
</comment>
<evidence type="ECO:0000259" key="19">
    <source>
        <dbReference type="Pfam" id="PF18404"/>
    </source>
</evidence>
<dbReference type="Pfam" id="PF18404">
    <property type="entry name" value="Glyco_transf_24"/>
    <property type="match status" value="1"/>
</dbReference>
<comment type="similarity">
    <text evidence="4">Belongs to the glycosyltransferase 8 family.</text>
</comment>
<dbReference type="Pfam" id="PF18403">
    <property type="entry name" value="Thioredoxin_15"/>
    <property type="match status" value="1"/>
</dbReference>
<feature type="domain" description="Glucosyltransferase 24 catalytic" evidence="19">
    <location>
        <begin position="1224"/>
        <end position="1489"/>
    </location>
</feature>
<dbReference type="GO" id="GO:0003980">
    <property type="term" value="F:UDP-glucose:glycoprotein glucosyltransferase activity"/>
    <property type="evidence" value="ECO:0007669"/>
    <property type="project" value="InterPro"/>
</dbReference>
<feature type="chain" id="PRO_5019718730" description="UDP-glucose ceramide glucosyltransferase-like 1" evidence="14">
    <location>
        <begin position="20"/>
        <end position="1523"/>
    </location>
</feature>
<dbReference type="InterPro" id="IPR040497">
    <property type="entry name" value="Glyco_transf_24"/>
</dbReference>
<evidence type="ECO:0000256" key="5">
    <source>
        <dbReference type="ARBA" id="ARBA00022676"/>
    </source>
</evidence>
<evidence type="ECO:0000256" key="14">
    <source>
        <dbReference type="SAM" id="SignalP"/>
    </source>
</evidence>
<dbReference type="EMBL" id="SCKG01000011">
    <property type="protein sequence ID" value="TDH06861.1"/>
    <property type="molecule type" value="Genomic_DNA"/>
</dbReference>
<dbReference type="InterPro" id="IPR040525">
    <property type="entry name" value="UGGT_TRXL_4"/>
</dbReference>
<reference evidence="20 21" key="1">
    <citation type="submission" date="2019-01" db="EMBL/GenBank/DDBJ databases">
        <title>A chromosome-scale genome assembly of the yellow perch, Perca flavescens.</title>
        <authorList>
            <person name="Feron R."/>
            <person name="Morvezen R."/>
            <person name="Bestin A."/>
            <person name="Haffray P."/>
            <person name="Klopp C."/>
            <person name="Zahm M."/>
            <person name="Cabau C."/>
            <person name="Roques C."/>
            <person name="Donnadieu C."/>
            <person name="Bouchez O."/>
            <person name="Christie M."/>
            <person name="Larson W."/>
            <person name="Guiguen Y."/>
        </authorList>
    </citation>
    <scope>NUCLEOTIDE SEQUENCE [LARGE SCALE GENOMIC DNA]</scope>
    <source>
        <strain evidence="20">YP-PL-M2</strain>
        <tissue evidence="20">Blood</tissue>
    </source>
</reference>
<dbReference type="Proteomes" id="UP000295070">
    <property type="component" value="Chromosome 11"/>
</dbReference>
<evidence type="ECO:0000256" key="8">
    <source>
        <dbReference type="ARBA" id="ARBA00022824"/>
    </source>
</evidence>
<dbReference type="Pfam" id="PF18401">
    <property type="entry name" value="Thioredoxin_13"/>
    <property type="match status" value="1"/>
</dbReference>
<dbReference type="InterPro" id="IPR040694">
    <property type="entry name" value="UGGT_TRXL_2"/>
</dbReference>